<dbReference type="RefSeq" id="WP_101579016.1">
    <property type="nucleotide sequence ID" value="NZ_PGVA01000057.1"/>
</dbReference>
<dbReference type="InterPro" id="IPR040697">
    <property type="entry name" value="PulA_N1"/>
</dbReference>
<dbReference type="Pfam" id="PF17999">
    <property type="entry name" value="PulA_N1"/>
    <property type="match status" value="1"/>
</dbReference>
<dbReference type="Gene3D" id="2.60.40.10">
    <property type="entry name" value="Immunoglobulins"/>
    <property type="match status" value="1"/>
</dbReference>
<dbReference type="PANTHER" id="PTHR43002">
    <property type="entry name" value="GLYCOGEN DEBRANCHING ENZYME"/>
    <property type="match status" value="1"/>
</dbReference>
<accession>A0A2N5GHC3</accession>
<comment type="similarity">
    <text evidence="1">Belongs to the glycosyl hydrolase 13 family.</text>
</comment>
<dbReference type="SUPFAM" id="SSF81296">
    <property type="entry name" value="E set domains"/>
    <property type="match status" value="1"/>
</dbReference>
<sequence length="716" mass="81760">MISIKRDFFAYIDDFTSITVLLPFDYHEGASSSFMLETDGNRVELFIEEKVYLDDAVKYICRSGNELELGRNYSIIDEYGGLTDLQVGAVIRTAAFDEKFFYDGDDLGVRFTPEKSIFKLWAPTASNVRLSLKKFDNEDADTIPMKRCERGIWSAEVIGNLEGFRYSFLVCINLEWKDADDPYAIAVTANGHHGVIIDIEKTRTDKVGLPPFDHPVDAVIYETHIRDLTIHPASGVTQKGSYLGAGETNTTGNDGEPTCLSYIKSLGVTHIEFLPFNDFEEVDELEKGAEYNWGYNPVHFNAPDGSYSLDPENPYERIRELKRMISSVHEQGLRVIMDVVYNHVYKREQSSFEKIVPGYFFRHGEDGMPSNGTGVGNDIATERAMVRKFIIDSIRFWLKEYHIDGFRFDLMGIFDVETMNQIRKAVVEIYPGALLLGEGWDLNTPLDPDKKANLHNQHQMPGIAQFNDWFRDSIKGSTFNIYDRGYALGNEHYYEAAKQVLAGSVGLEKKERGIFLEPCQSVNYVESHDNHTLWDKLMKCEGETPEHIRRKYHRLATAMVILAQGIPFLHSGQEFFRTKKEIGNSYRSPDLINQLDWERKITHKDNVEYIRNMIGIRKSHRAFRLPSAEMIRRHVEFIPMPKPILGYLLKDVGDFGCWNTILVIFNPTLADVVVELGNRGGWQGLANHEKAATRPFFSVEGSSLNMQSASIYILVR</sequence>
<dbReference type="InterPro" id="IPR011840">
    <property type="entry name" value="PulA_typeI"/>
</dbReference>
<dbReference type="InterPro" id="IPR014756">
    <property type="entry name" value="Ig_E-set"/>
</dbReference>
<feature type="domain" description="Glycosyl hydrolase family 13 catalytic" evidence="2">
    <location>
        <begin position="235"/>
        <end position="617"/>
    </location>
</feature>
<dbReference type="CDD" id="cd02860">
    <property type="entry name" value="E_set_Pullulanase"/>
    <property type="match status" value="1"/>
</dbReference>
<dbReference type="NCBIfam" id="TIGR02104">
    <property type="entry name" value="pulA_typeI"/>
    <property type="match status" value="1"/>
</dbReference>
<name>A0A2N5GHC3_9BACI</name>
<dbReference type="EMBL" id="PGVA01000057">
    <property type="protein sequence ID" value="PLR80169.1"/>
    <property type="molecule type" value="Genomic_DNA"/>
</dbReference>
<proteinExistence type="inferred from homology"/>
<evidence type="ECO:0000313" key="5">
    <source>
        <dbReference type="Proteomes" id="UP000234951"/>
    </source>
</evidence>
<evidence type="ECO:0000313" key="4">
    <source>
        <dbReference type="EMBL" id="PLR98688.1"/>
    </source>
</evidence>
<dbReference type="SMART" id="SM00642">
    <property type="entry name" value="Aamy"/>
    <property type="match status" value="1"/>
</dbReference>
<dbReference type="CDD" id="cd11341">
    <property type="entry name" value="AmyAc_Pullulanase_LD-like"/>
    <property type="match status" value="1"/>
</dbReference>
<gene>
    <name evidence="3" type="primary">pulA</name>
    <name evidence="3" type="ORF">CU635_19370</name>
    <name evidence="4" type="ORF">CVD25_07165</name>
</gene>
<dbReference type="OrthoDB" id="9761875at2"/>
<keyword evidence="6" id="KW-1185">Reference proteome</keyword>
<dbReference type="Pfam" id="PF02922">
    <property type="entry name" value="CBM_48"/>
    <property type="match status" value="1"/>
</dbReference>
<dbReference type="Pfam" id="PF21653">
    <property type="entry name" value="pulA_all-beta"/>
    <property type="match status" value="1"/>
</dbReference>
<dbReference type="EMBL" id="PGVD01000020">
    <property type="protein sequence ID" value="PLR98688.1"/>
    <property type="molecule type" value="Genomic_DNA"/>
</dbReference>
<protein>
    <submittedName>
        <fullName evidence="3">Type I pullulanase</fullName>
    </submittedName>
</protein>
<dbReference type="Gene3D" id="2.60.40.1180">
    <property type="entry name" value="Golgi alpha-mannosidase II"/>
    <property type="match status" value="1"/>
</dbReference>
<dbReference type="SMR" id="A0A2N5GHC3"/>
<evidence type="ECO:0000259" key="2">
    <source>
        <dbReference type="SMART" id="SM00642"/>
    </source>
</evidence>
<dbReference type="Gene3D" id="2.60.40.2320">
    <property type="match status" value="1"/>
</dbReference>
<dbReference type="InterPro" id="IPR013780">
    <property type="entry name" value="Glyco_hydro_b"/>
</dbReference>
<dbReference type="Gene3D" id="3.20.20.80">
    <property type="entry name" value="Glycosidases"/>
    <property type="match status" value="1"/>
</dbReference>
<comment type="caution">
    <text evidence="3">The sequence shown here is derived from an EMBL/GenBank/DDBJ whole genome shotgun (WGS) entry which is preliminary data.</text>
</comment>
<dbReference type="InterPro" id="IPR013783">
    <property type="entry name" value="Ig-like_fold"/>
</dbReference>
<evidence type="ECO:0000313" key="3">
    <source>
        <dbReference type="EMBL" id="PLR80169.1"/>
    </source>
</evidence>
<reference evidence="4 6" key="2">
    <citation type="submission" date="2017-12" db="EMBL/GenBank/DDBJ databases">
        <title>Comparative Functional Genomics of Dry Heat Resistant strains isolated from the Viking Spacecraft.</title>
        <authorList>
            <person name="Seuylemezian A."/>
            <person name="Cooper K."/>
            <person name="Vaishampayan P."/>
        </authorList>
    </citation>
    <scope>NUCLEOTIDE SEQUENCE [LARGE SCALE GENOMIC DNA]</scope>
    <source>
        <strain evidence="4 6">ATCC 29669</strain>
    </source>
</reference>
<dbReference type="SUPFAM" id="SSF51445">
    <property type="entry name" value="(Trans)glycosidases"/>
    <property type="match status" value="1"/>
</dbReference>
<reference evidence="3 5" key="1">
    <citation type="submission" date="2017-11" db="EMBL/GenBank/DDBJ databases">
        <title>Comparitive Functional Genomics of Dry Heat Resistant strains isolated from the Viking Spacecraft.</title>
        <authorList>
            <person name="Seuylemezian A."/>
            <person name="Cooper K."/>
            <person name="Vaishampayan P."/>
        </authorList>
    </citation>
    <scope>NUCLEOTIDE SEQUENCE [LARGE SCALE GENOMIC DNA]</scope>
    <source>
        <strain evidence="3 5">M4.6</strain>
    </source>
</reference>
<dbReference type="InterPro" id="IPR017853">
    <property type="entry name" value="GH"/>
</dbReference>
<organism evidence="3 5">
    <name type="scientific">Bacillus canaveralius</name>
    <dbReference type="NCBI Taxonomy" id="1403243"/>
    <lineage>
        <taxon>Bacteria</taxon>
        <taxon>Bacillati</taxon>
        <taxon>Bacillota</taxon>
        <taxon>Bacilli</taxon>
        <taxon>Bacillales</taxon>
        <taxon>Bacillaceae</taxon>
        <taxon>Bacillus</taxon>
    </lineage>
</organism>
<dbReference type="GO" id="GO:0004553">
    <property type="term" value="F:hydrolase activity, hydrolyzing O-glycosyl compounds"/>
    <property type="evidence" value="ECO:0007669"/>
    <property type="project" value="InterPro"/>
</dbReference>
<evidence type="ECO:0000313" key="6">
    <source>
        <dbReference type="Proteomes" id="UP000235114"/>
    </source>
</evidence>
<evidence type="ECO:0000256" key="1">
    <source>
        <dbReference type="ARBA" id="ARBA00008061"/>
    </source>
</evidence>
<dbReference type="InterPro" id="IPR049117">
    <property type="entry name" value="pulA_all-beta"/>
</dbReference>
<dbReference type="InterPro" id="IPR004193">
    <property type="entry name" value="Glyco_hydro_13_N"/>
</dbReference>
<dbReference type="Proteomes" id="UP000234951">
    <property type="component" value="Unassembled WGS sequence"/>
</dbReference>
<dbReference type="InterPro" id="IPR006047">
    <property type="entry name" value="GH13_cat_dom"/>
</dbReference>
<dbReference type="Proteomes" id="UP000235114">
    <property type="component" value="Unassembled WGS sequence"/>
</dbReference>
<dbReference type="AlphaFoldDB" id="A0A2N5GHC3"/>
<dbReference type="GO" id="GO:0005975">
    <property type="term" value="P:carbohydrate metabolic process"/>
    <property type="evidence" value="ECO:0007669"/>
    <property type="project" value="InterPro"/>
</dbReference>
<dbReference type="Pfam" id="PF00128">
    <property type="entry name" value="Alpha-amylase"/>
    <property type="match status" value="2"/>
</dbReference>